<protein>
    <submittedName>
        <fullName evidence="3">Uncharacterized protein</fullName>
    </submittedName>
</protein>
<evidence type="ECO:0000313" key="3">
    <source>
        <dbReference type="EMBL" id="PAV55698.1"/>
    </source>
</evidence>
<evidence type="ECO:0000256" key="1">
    <source>
        <dbReference type="ARBA" id="ARBA00009207"/>
    </source>
</evidence>
<evidence type="ECO:0000256" key="2">
    <source>
        <dbReference type="SAM" id="MobiDB-lite"/>
    </source>
</evidence>
<comment type="similarity">
    <text evidence="1">Belongs to the PPP4R2 family.</text>
</comment>
<feature type="region of interest" description="Disordered" evidence="2">
    <location>
        <begin position="21"/>
        <end position="59"/>
    </location>
</feature>
<dbReference type="GO" id="GO:0005737">
    <property type="term" value="C:cytoplasm"/>
    <property type="evidence" value="ECO:0007669"/>
    <property type="project" value="TreeGrafter"/>
</dbReference>
<evidence type="ECO:0000313" key="4">
    <source>
        <dbReference type="Proteomes" id="UP000218231"/>
    </source>
</evidence>
<dbReference type="AlphaFoldDB" id="A0A2A2J1F0"/>
<dbReference type="EMBL" id="LIAE01010757">
    <property type="protein sequence ID" value="PAV55698.1"/>
    <property type="molecule type" value="Genomic_DNA"/>
</dbReference>
<dbReference type="PANTHER" id="PTHR16487">
    <property type="entry name" value="PPP4R2-RELATED PROTEIN"/>
    <property type="match status" value="1"/>
</dbReference>
<feature type="compositionally biased region" description="Basic and acidic residues" evidence="2">
    <location>
        <begin position="281"/>
        <end position="296"/>
    </location>
</feature>
<accession>A0A2A2J1F0</accession>
<gene>
    <name evidence="3" type="ORF">WR25_03624</name>
</gene>
<dbReference type="GO" id="GO:0019888">
    <property type="term" value="F:protein phosphatase regulator activity"/>
    <property type="evidence" value="ECO:0007669"/>
    <property type="project" value="InterPro"/>
</dbReference>
<keyword evidence="4" id="KW-1185">Reference proteome</keyword>
<dbReference type="PANTHER" id="PTHR16487:SF0">
    <property type="entry name" value="PROTEIN PHOSPHATASE 4 REGULATORY SUBUNIT 2-RELATED"/>
    <property type="match status" value="1"/>
</dbReference>
<feature type="compositionally biased region" description="Low complexity" evidence="2">
    <location>
        <begin position="35"/>
        <end position="51"/>
    </location>
</feature>
<dbReference type="Proteomes" id="UP000218231">
    <property type="component" value="Unassembled WGS sequence"/>
</dbReference>
<dbReference type="STRING" id="2018661.A0A2A2J1F0"/>
<proteinExistence type="inferred from homology"/>
<name>A0A2A2J1F0_9BILA</name>
<dbReference type="InterPro" id="IPR015267">
    <property type="entry name" value="PPP4R2"/>
</dbReference>
<dbReference type="GO" id="GO:0030289">
    <property type="term" value="C:protein phosphatase 4 complex"/>
    <property type="evidence" value="ECO:0007669"/>
    <property type="project" value="InterPro"/>
</dbReference>
<reference evidence="3 4" key="1">
    <citation type="journal article" date="2017" name="Curr. Biol.">
        <title>Genome architecture and evolution of a unichromosomal asexual nematode.</title>
        <authorList>
            <person name="Fradin H."/>
            <person name="Zegar C."/>
            <person name="Gutwein M."/>
            <person name="Lucas J."/>
            <person name="Kovtun M."/>
            <person name="Corcoran D."/>
            <person name="Baugh L.R."/>
            <person name="Kiontke K."/>
            <person name="Gunsalus K."/>
            <person name="Fitch D.H."/>
            <person name="Piano F."/>
        </authorList>
    </citation>
    <scope>NUCLEOTIDE SEQUENCE [LARGE SCALE GENOMIC DNA]</scope>
    <source>
        <strain evidence="3">PF1309</strain>
    </source>
</reference>
<organism evidence="3 4">
    <name type="scientific">Diploscapter pachys</name>
    <dbReference type="NCBI Taxonomy" id="2018661"/>
    <lineage>
        <taxon>Eukaryota</taxon>
        <taxon>Metazoa</taxon>
        <taxon>Ecdysozoa</taxon>
        <taxon>Nematoda</taxon>
        <taxon>Chromadorea</taxon>
        <taxon>Rhabditida</taxon>
        <taxon>Rhabditina</taxon>
        <taxon>Rhabditomorpha</taxon>
        <taxon>Rhabditoidea</taxon>
        <taxon>Rhabditidae</taxon>
        <taxon>Diploscapter</taxon>
    </lineage>
</organism>
<dbReference type="GO" id="GO:0005634">
    <property type="term" value="C:nucleus"/>
    <property type="evidence" value="ECO:0007669"/>
    <property type="project" value="TreeGrafter"/>
</dbReference>
<sequence>MISDISEEKFTKNIHFQKILEQMSPFQGGGGDMESASSKAKTSSSNPNSSSGQKQVTQADVERFAKALTEFQVPKESDFEAMADSPTIRKHPNPQIEEYFEFVAQVGIPCVSWDKIKPAFLWKIKFVMDEVVRVEKLKSGTQSTSADDNSSFDETYKAILDKAADFDGAPFTWQRICELLTTPARHYKKAEKFVRALDKAVNVVPTVTEHGERLTGADWIPTDELSKEVRIEQRFFGKVDELDEELEDLWDPNYKNTSPPVEVQNMEEEPATQPTEPLDMSTKKEPNPSDMEKYEDQAKRELAAFIRENI</sequence>
<feature type="region of interest" description="Disordered" evidence="2">
    <location>
        <begin position="250"/>
        <end position="296"/>
    </location>
</feature>
<dbReference type="Pfam" id="PF09184">
    <property type="entry name" value="PPP4R2"/>
    <property type="match status" value="1"/>
</dbReference>
<comment type="caution">
    <text evidence="3">The sequence shown here is derived from an EMBL/GenBank/DDBJ whole genome shotgun (WGS) entry which is preliminary data.</text>
</comment>
<dbReference type="OrthoDB" id="341898at2759"/>